<dbReference type="VEuPathDB" id="FungiDB:CXQ85_001284"/>
<accession>A0A2V1ALP4</accession>
<dbReference type="GO" id="GO:0003713">
    <property type="term" value="F:transcription coactivator activity"/>
    <property type="evidence" value="ECO:0007669"/>
    <property type="project" value="TreeGrafter"/>
</dbReference>
<gene>
    <name evidence="7" type="ORF">CXQ85_001284</name>
</gene>
<evidence type="ECO:0000256" key="2">
    <source>
        <dbReference type="ARBA" id="ARBA00005330"/>
    </source>
</evidence>
<feature type="compositionally biased region" description="Acidic residues" evidence="6">
    <location>
        <begin position="79"/>
        <end position="102"/>
    </location>
</feature>
<proteinExistence type="inferred from homology"/>
<feature type="compositionally biased region" description="Basic and acidic residues" evidence="6">
    <location>
        <begin position="111"/>
        <end position="121"/>
    </location>
</feature>
<comment type="subcellular location">
    <subcellularLocation>
        <location evidence="1">Nucleus</location>
    </subcellularLocation>
</comment>
<dbReference type="Proteomes" id="UP000244309">
    <property type="component" value="Unassembled WGS sequence"/>
</dbReference>
<keyword evidence="5" id="KW-0539">Nucleus</keyword>
<evidence type="ECO:0000256" key="4">
    <source>
        <dbReference type="ARBA" id="ARBA00023163"/>
    </source>
</evidence>
<feature type="compositionally biased region" description="Basic and acidic residues" evidence="6">
    <location>
        <begin position="356"/>
        <end position="365"/>
    </location>
</feature>
<dbReference type="PANTHER" id="PTHR13556">
    <property type="entry name" value="TRANSCRIPTIONAL ADAPTER 3-RELATED"/>
    <property type="match status" value="1"/>
</dbReference>
<feature type="compositionally biased region" description="Acidic residues" evidence="6">
    <location>
        <begin position="616"/>
        <end position="632"/>
    </location>
</feature>
<evidence type="ECO:0000313" key="8">
    <source>
        <dbReference type="Proteomes" id="UP000244309"/>
    </source>
</evidence>
<dbReference type="GeneID" id="37006615"/>
<dbReference type="Pfam" id="PF10198">
    <property type="entry name" value="Ada3"/>
    <property type="match status" value="1"/>
</dbReference>
<evidence type="ECO:0000313" key="7">
    <source>
        <dbReference type="EMBL" id="PVH18990.1"/>
    </source>
</evidence>
<dbReference type="InterPro" id="IPR019340">
    <property type="entry name" value="Histone_AcTrfase_su3"/>
</dbReference>
<dbReference type="AlphaFoldDB" id="A0A2V1ALP4"/>
<keyword evidence="3" id="KW-0805">Transcription regulation</keyword>
<feature type="compositionally biased region" description="Acidic residues" evidence="6">
    <location>
        <begin position="122"/>
        <end position="142"/>
    </location>
</feature>
<evidence type="ECO:0000256" key="3">
    <source>
        <dbReference type="ARBA" id="ARBA00023015"/>
    </source>
</evidence>
<dbReference type="PANTHER" id="PTHR13556:SF2">
    <property type="entry name" value="TRANSCRIPTIONAL ADAPTER 3"/>
    <property type="match status" value="1"/>
</dbReference>
<evidence type="ECO:0000256" key="5">
    <source>
        <dbReference type="ARBA" id="ARBA00023242"/>
    </source>
</evidence>
<feature type="compositionally biased region" description="Basic and acidic residues" evidence="6">
    <location>
        <begin position="168"/>
        <end position="180"/>
    </location>
</feature>
<feature type="region of interest" description="Disordered" evidence="6">
    <location>
        <begin position="71"/>
        <end position="201"/>
    </location>
</feature>
<dbReference type="RefSeq" id="XP_025339930.1">
    <property type="nucleotide sequence ID" value="XM_025484999.1"/>
</dbReference>
<sequence length="632" mass="71810">MSSATTTLDDIIDELRLKYDSSVGLLDGKAIREIPNLNTLYNLSKLLTNLGKNLKDAEDKDEVLLEKVDEKLSNLQKGEEEEEEEEEEEPKEKEDNDVEDESIPLAKRRKLDSTVKSKSDKEDEEEEPEEGKEDSDEEDEAELKDANDKFENEEENMEEKPASPAPEDPERERVNSKDDPVPPEQKGSYTYENDTRLKNPKSEFVPSQTLSADAIAELGLFSEDNNGLETQGKEYLKRKYGVASYPENDLKDLLPGEIPNTDFSKHKAPSNQVQFTTYQSYIESFFRPFSNDDIHFANEKFVLPPGFEKGDYDPATSPYLIPKLGPFYADVWAEEDAALRSKLSSPAPQKPPLESYKPKGNQDEVSDEKLLTEDVSVGPLSSRLLSAILSIHEAKEQNERDDEDPDSSAIKEEDNRSEVNMSLDDDVATQLDSDAYRVTSDVNDFYSMEERLKRELKYIGIFMNLPTKGDKAKRGGSIIDSDDWLLHKEDDEVSAEIRVLQEELKGAVVRNRQRKKVLVPVIEEQLAYQEYCTILEDLDNQVNTAYTKRLKAKSRKKKTPESTVNVAQQQAANSGLRALLEKRRRWIESIGSLFKPPQLMKRVPSESIFKDQVHSDDEEGDAEVDVVNEEEA</sequence>
<dbReference type="STRING" id="45357.A0A2V1ALP4"/>
<dbReference type="GO" id="GO:0005634">
    <property type="term" value="C:nucleus"/>
    <property type="evidence" value="ECO:0007669"/>
    <property type="project" value="UniProtKB-SubCell"/>
</dbReference>
<feature type="region of interest" description="Disordered" evidence="6">
    <location>
        <begin position="608"/>
        <end position="632"/>
    </location>
</feature>
<dbReference type="GO" id="GO:0000124">
    <property type="term" value="C:SAGA complex"/>
    <property type="evidence" value="ECO:0007669"/>
    <property type="project" value="TreeGrafter"/>
</dbReference>
<keyword evidence="8" id="KW-1185">Reference proteome</keyword>
<comment type="caution">
    <text evidence="7">The sequence shown here is derived from an EMBL/GenBank/DDBJ whole genome shotgun (WGS) entry which is preliminary data.</text>
</comment>
<dbReference type="GO" id="GO:0006357">
    <property type="term" value="P:regulation of transcription by RNA polymerase II"/>
    <property type="evidence" value="ECO:0007669"/>
    <property type="project" value="TreeGrafter"/>
</dbReference>
<evidence type="ECO:0000256" key="6">
    <source>
        <dbReference type="SAM" id="MobiDB-lite"/>
    </source>
</evidence>
<evidence type="ECO:0000256" key="1">
    <source>
        <dbReference type="ARBA" id="ARBA00004123"/>
    </source>
</evidence>
<feature type="region of interest" description="Disordered" evidence="6">
    <location>
        <begin position="341"/>
        <end position="365"/>
    </location>
</feature>
<organism evidence="7 8">
    <name type="scientific">Candidozyma haemuli</name>
    <dbReference type="NCBI Taxonomy" id="45357"/>
    <lineage>
        <taxon>Eukaryota</taxon>
        <taxon>Fungi</taxon>
        <taxon>Dikarya</taxon>
        <taxon>Ascomycota</taxon>
        <taxon>Saccharomycotina</taxon>
        <taxon>Pichiomycetes</taxon>
        <taxon>Metschnikowiaceae</taxon>
        <taxon>Candidozyma</taxon>
    </lineage>
</organism>
<feature type="region of interest" description="Disordered" evidence="6">
    <location>
        <begin position="394"/>
        <end position="424"/>
    </location>
</feature>
<comment type="similarity">
    <text evidence="2">Belongs to the NGG1 family.</text>
</comment>
<protein>
    <submittedName>
        <fullName evidence="7">Uncharacterized protein</fullName>
    </submittedName>
</protein>
<dbReference type="EMBL" id="PKFO01000001">
    <property type="protein sequence ID" value="PVH18990.1"/>
    <property type="molecule type" value="Genomic_DNA"/>
</dbReference>
<keyword evidence="4" id="KW-0804">Transcription</keyword>
<reference evidence="7 8" key="1">
    <citation type="submission" date="2017-12" db="EMBL/GenBank/DDBJ databases">
        <title>Genome Sequence of a Multidrug-Resistant Candida haemulonii Isolate from a Patient with Chronic Leg Ulcers in Israel.</title>
        <authorList>
            <person name="Chow N.A."/>
            <person name="Gade L."/>
            <person name="Batra D."/>
            <person name="Rowe L.A."/>
            <person name="Ben-Ami R."/>
            <person name="Loparev V.N."/>
            <person name="Litvintseva A.P."/>
        </authorList>
    </citation>
    <scope>NUCLEOTIDE SEQUENCE [LARGE SCALE GENOMIC DNA]</scope>
    <source>
        <strain evidence="7 8">B11899</strain>
    </source>
</reference>
<dbReference type="OrthoDB" id="1232at2759"/>
<name>A0A2V1ALP4_9ASCO</name>